<keyword evidence="4 13" id="KW-0812">Transmembrane</keyword>
<dbReference type="GO" id="GO:0016020">
    <property type="term" value="C:membrane"/>
    <property type="evidence" value="ECO:0007669"/>
    <property type="project" value="UniProtKB-SubCell"/>
</dbReference>
<keyword evidence="8 11" id="KW-0408">Iron</keyword>
<comment type="cofactor">
    <cofactor evidence="11">
        <name>heme</name>
        <dbReference type="ChEBI" id="CHEBI:30413"/>
    </cofactor>
</comment>
<evidence type="ECO:0000256" key="12">
    <source>
        <dbReference type="RuleBase" id="RU000461"/>
    </source>
</evidence>
<comment type="subcellular location">
    <subcellularLocation>
        <location evidence="1">Membrane</location>
        <topology evidence="1">Single-pass membrane protein</topology>
    </subcellularLocation>
</comment>
<evidence type="ECO:0008006" key="16">
    <source>
        <dbReference type="Google" id="ProtNLM"/>
    </source>
</evidence>
<comment type="caution">
    <text evidence="14">The sequence shown here is derived from an EMBL/GenBank/DDBJ whole genome shotgun (WGS) entry which is preliminary data.</text>
</comment>
<evidence type="ECO:0000256" key="8">
    <source>
        <dbReference type="ARBA" id="ARBA00023004"/>
    </source>
</evidence>
<dbReference type="SUPFAM" id="SSF48264">
    <property type="entry name" value="Cytochrome P450"/>
    <property type="match status" value="1"/>
</dbReference>
<dbReference type="OrthoDB" id="1470350at2759"/>
<dbReference type="EMBL" id="CM004387">
    <property type="protein sequence ID" value="OAY59340.1"/>
    <property type="molecule type" value="Genomic_DNA"/>
</dbReference>
<sequence length="515" mass="58783">MVMGNLLVYTVSCLCLFLLVNLIKFFSKAWWIPIRIQSSMRSQGIRGPSYRFLHGNTREISNMRNRIMNGPMELSHQMLPRLQPHIYSWIKLYGTNFLNWYGFQAQLVVTDPELVQEVLINKEGAYQKKFIQNYVDKFLGDGLLASQGEKWLKMRKLANHAFHGESLKSMIPAMVASVETMLERWRQNDVKEIEVFQEFKILTSEIISRTAFGSSYLEGKNIFDMLARMASIVSRNNFKVGIPGISRTFLKTRDDTESEELEQGIRDSIIKMINKREEGLLMGEHDSYGNDFLGLLLNAHHDNDKAKKISVDDLIDECKTFYVAGHETTACSLTWTVLLLAIHSDWQDRARAEVLQLFGKQNPSPDGIGRLKIMSMIINESLRLYPPVFNITREVQKEVRLGKMIIPEKMAVCLPILAVHENSQVWGEDVHFFKPERFADGVAKATKDNTSGFFSFGSGPRTCVGLNFAVTEIKIALSMILQQYRVTVSPTYVHSPVHILTICPQFGLQIMLEAL</sequence>
<dbReference type="PANTHER" id="PTHR24282:SF233">
    <property type="entry name" value="CYTOCHROME P450"/>
    <property type="match status" value="1"/>
</dbReference>
<dbReference type="GO" id="GO:0020037">
    <property type="term" value="F:heme binding"/>
    <property type="evidence" value="ECO:0007669"/>
    <property type="project" value="InterPro"/>
</dbReference>
<dbReference type="InterPro" id="IPR050665">
    <property type="entry name" value="Cytochrome_P450_Monooxygen"/>
</dbReference>
<dbReference type="Gene3D" id="1.10.630.10">
    <property type="entry name" value="Cytochrome P450"/>
    <property type="match status" value="1"/>
</dbReference>
<evidence type="ECO:0000256" key="6">
    <source>
        <dbReference type="ARBA" id="ARBA00022989"/>
    </source>
</evidence>
<dbReference type="PRINTS" id="PR00463">
    <property type="entry name" value="EP450I"/>
</dbReference>
<dbReference type="PROSITE" id="PS00086">
    <property type="entry name" value="CYTOCHROME_P450"/>
    <property type="match status" value="1"/>
</dbReference>
<dbReference type="PRINTS" id="PR00385">
    <property type="entry name" value="P450"/>
</dbReference>
<evidence type="ECO:0000256" key="11">
    <source>
        <dbReference type="PIRSR" id="PIRSR602401-1"/>
    </source>
</evidence>
<dbReference type="GO" id="GO:0005506">
    <property type="term" value="F:iron ion binding"/>
    <property type="evidence" value="ECO:0007669"/>
    <property type="project" value="InterPro"/>
</dbReference>
<evidence type="ECO:0000256" key="4">
    <source>
        <dbReference type="ARBA" id="ARBA00022692"/>
    </source>
</evidence>
<accession>A0A2C9WH69</accession>
<evidence type="ECO:0000256" key="10">
    <source>
        <dbReference type="ARBA" id="ARBA00023136"/>
    </source>
</evidence>
<dbReference type="InterPro" id="IPR002401">
    <property type="entry name" value="Cyt_P450_E_grp-I"/>
</dbReference>
<name>A0A2C9WH69_MANES</name>
<evidence type="ECO:0000256" key="5">
    <source>
        <dbReference type="ARBA" id="ARBA00022723"/>
    </source>
</evidence>
<feature type="transmembrane region" description="Helical" evidence="13">
    <location>
        <begin position="6"/>
        <end position="26"/>
    </location>
</feature>
<dbReference type="STRING" id="3983.A0A2C9WH69"/>
<evidence type="ECO:0000313" key="14">
    <source>
        <dbReference type="EMBL" id="OAY59340.1"/>
    </source>
</evidence>
<evidence type="ECO:0000256" key="9">
    <source>
        <dbReference type="ARBA" id="ARBA00023033"/>
    </source>
</evidence>
<dbReference type="InterPro" id="IPR017972">
    <property type="entry name" value="Cyt_P450_CS"/>
</dbReference>
<dbReference type="GO" id="GO:0004497">
    <property type="term" value="F:monooxygenase activity"/>
    <property type="evidence" value="ECO:0000318"/>
    <property type="project" value="GO_Central"/>
</dbReference>
<proteinExistence type="inferred from homology"/>
<evidence type="ECO:0000313" key="15">
    <source>
        <dbReference type="Proteomes" id="UP000091857"/>
    </source>
</evidence>
<keyword evidence="5 11" id="KW-0479">Metal-binding</keyword>
<dbReference type="AlphaFoldDB" id="A0A2C9WH69"/>
<evidence type="ECO:0000256" key="7">
    <source>
        <dbReference type="ARBA" id="ARBA00023002"/>
    </source>
</evidence>
<dbReference type="InterPro" id="IPR001128">
    <property type="entry name" value="Cyt_P450"/>
</dbReference>
<evidence type="ECO:0000256" key="13">
    <source>
        <dbReference type="SAM" id="Phobius"/>
    </source>
</evidence>
<keyword evidence="7 12" id="KW-0560">Oxidoreductase</keyword>
<keyword evidence="6 13" id="KW-1133">Transmembrane helix</keyword>
<reference evidence="15" key="1">
    <citation type="journal article" date="2016" name="Nat. Biotechnol.">
        <title>Sequencing wild and cultivated cassava and related species reveals extensive interspecific hybridization and genetic diversity.</title>
        <authorList>
            <person name="Bredeson J.V."/>
            <person name="Lyons J.B."/>
            <person name="Prochnik S.E."/>
            <person name="Wu G.A."/>
            <person name="Ha C.M."/>
            <person name="Edsinger-Gonzales E."/>
            <person name="Grimwood J."/>
            <person name="Schmutz J."/>
            <person name="Rabbi I.Y."/>
            <person name="Egesi C."/>
            <person name="Nauluvula P."/>
            <person name="Lebot V."/>
            <person name="Ndunguru J."/>
            <person name="Mkamilo G."/>
            <person name="Bart R.S."/>
            <person name="Setter T.L."/>
            <person name="Gleadow R.M."/>
            <person name="Kulakow P."/>
            <person name="Ferguson M.E."/>
            <person name="Rounsley S."/>
            <person name="Rokhsar D.S."/>
        </authorList>
    </citation>
    <scope>NUCLEOTIDE SEQUENCE [LARGE SCALE GENOMIC DNA]</scope>
    <source>
        <strain evidence="15">cv. AM560-2</strain>
    </source>
</reference>
<dbReference type="Proteomes" id="UP000091857">
    <property type="component" value="Chromosome 1"/>
</dbReference>
<dbReference type="Gramene" id="Manes.01G025100.1.v8.1">
    <property type="protein sequence ID" value="Manes.01G025100.1.v8.1.CDS"/>
    <property type="gene ID" value="Manes.01G025100.v8.1"/>
</dbReference>
<keyword evidence="10 13" id="KW-0472">Membrane</keyword>
<gene>
    <name evidence="14" type="ORF">MANES_01G025100v8</name>
</gene>
<protein>
    <recommendedName>
        <fullName evidence="16">Cytochrome P450</fullName>
    </recommendedName>
</protein>
<comment type="similarity">
    <text evidence="2 12">Belongs to the cytochrome P450 family.</text>
</comment>
<dbReference type="InterPro" id="IPR036396">
    <property type="entry name" value="Cyt_P450_sf"/>
</dbReference>
<dbReference type="CDD" id="cd11052">
    <property type="entry name" value="CYP72_clan"/>
    <property type="match status" value="1"/>
</dbReference>
<keyword evidence="9 12" id="KW-0503">Monooxygenase</keyword>
<dbReference type="GO" id="GO:0016705">
    <property type="term" value="F:oxidoreductase activity, acting on paired donors, with incorporation or reduction of molecular oxygen"/>
    <property type="evidence" value="ECO:0007669"/>
    <property type="project" value="InterPro"/>
</dbReference>
<keyword evidence="15" id="KW-1185">Reference proteome</keyword>
<feature type="binding site" description="axial binding residue" evidence="11">
    <location>
        <position position="463"/>
    </location>
    <ligand>
        <name>heme</name>
        <dbReference type="ChEBI" id="CHEBI:30413"/>
    </ligand>
    <ligandPart>
        <name>Fe</name>
        <dbReference type="ChEBI" id="CHEBI:18248"/>
    </ligandPart>
</feature>
<evidence type="ECO:0000256" key="1">
    <source>
        <dbReference type="ARBA" id="ARBA00004167"/>
    </source>
</evidence>
<keyword evidence="3 11" id="KW-0349">Heme</keyword>
<organism evidence="14 15">
    <name type="scientific">Manihot esculenta</name>
    <name type="common">Cassava</name>
    <name type="synonym">Jatropha manihot</name>
    <dbReference type="NCBI Taxonomy" id="3983"/>
    <lineage>
        <taxon>Eukaryota</taxon>
        <taxon>Viridiplantae</taxon>
        <taxon>Streptophyta</taxon>
        <taxon>Embryophyta</taxon>
        <taxon>Tracheophyta</taxon>
        <taxon>Spermatophyta</taxon>
        <taxon>Magnoliopsida</taxon>
        <taxon>eudicotyledons</taxon>
        <taxon>Gunneridae</taxon>
        <taxon>Pentapetalae</taxon>
        <taxon>rosids</taxon>
        <taxon>fabids</taxon>
        <taxon>Malpighiales</taxon>
        <taxon>Euphorbiaceae</taxon>
        <taxon>Crotonoideae</taxon>
        <taxon>Manihoteae</taxon>
        <taxon>Manihot</taxon>
    </lineage>
</organism>
<dbReference type="PANTHER" id="PTHR24282">
    <property type="entry name" value="CYTOCHROME P450 FAMILY MEMBER"/>
    <property type="match status" value="1"/>
</dbReference>
<evidence type="ECO:0000256" key="3">
    <source>
        <dbReference type="ARBA" id="ARBA00022617"/>
    </source>
</evidence>
<dbReference type="Pfam" id="PF00067">
    <property type="entry name" value="p450"/>
    <property type="match status" value="1"/>
</dbReference>
<evidence type="ECO:0000256" key="2">
    <source>
        <dbReference type="ARBA" id="ARBA00010617"/>
    </source>
</evidence>